<dbReference type="AlphaFoldDB" id="A0A0B5AX07"/>
<dbReference type="BioCyc" id="JESP1508404:G14D9-13188-MONOMER"/>
<dbReference type="HOGENOM" id="CLU_2699769_0_0_9"/>
<dbReference type="EMBL" id="CP009417">
    <property type="protein sequence ID" value="AJD93222.1"/>
    <property type="molecule type" value="Genomic_DNA"/>
</dbReference>
<dbReference type="Proteomes" id="UP000031449">
    <property type="component" value="Plasmid unnamed"/>
</dbReference>
<dbReference type="KEGG" id="jeo:JMA_39040"/>
<name>A0A0B5AX07_9BACL</name>
<organism evidence="1 2">
    <name type="scientific">Jeotgalibacillus malaysiensis</name>
    <dbReference type="NCBI Taxonomy" id="1508404"/>
    <lineage>
        <taxon>Bacteria</taxon>
        <taxon>Bacillati</taxon>
        <taxon>Bacillota</taxon>
        <taxon>Bacilli</taxon>
        <taxon>Bacillales</taxon>
        <taxon>Caryophanaceae</taxon>
        <taxon>Jeotgalibacillus</taxon>
    </lineage>
</organism>
<evidence type="ECO:0000313" key="1">
    <source>
        <dbReference type="EMBL" id="AJD93222.1"/>
    </source>
</evidence>
<geneLocation type="plasmid" evidence="2"/>
<sequence length="73" mass="8941">MKQKQFEEFEKELQALQEKYNIYIHADYEEDVDYTWEEEPYVMGVTAYLAYYDAEDMPIVIEDEIEDEIKDEK</sequence>
<keyword evidence="2" id="KW-1185">Reference proteome</keyword>
<protein>
    <submittedName>
        <fullName evidence="1">Uncharacterized protein</fullName>
    </submittedName>
</protein>
<keyword evidence="1" id="KW-0614">Plasmid</keyword>
<reference evidence="1 2" key="1">
    <citation type="submission" date="2014-08" db="EMBL/GenBank/DDBJ databases">
        <title>Complete genome of a marine bacteria Jeotgalibacillus malaysiensis.</title>
        <authorList>
            <person name="Yaakop A.S."/>
            <person name="Chan K.-G."/>
            <person name="Goh K.M."/>
        </authorList>
    </citation>
    <scope>NUCLEOTIDE SEQUENCE [LARGE SCALE GENOMIC DNA]</scope>
    <source>
        <strain evidence="1 2">D5</strain>
        <plasmid evidence="2">Plasmid</plasmid>
    </source>
</reference>
<dbReference type="OrthoDB" id="9994458at2"/>
<evidence type="ECO:0000313" key="2">
    <source>
        <dbReference type="Proteomes" id="UP000031449"/>
    </source>
</evidence>
<gene>
    <name evidence="1" type="ORF">JMA_39040</name>
</gene>
<accession>A0A0B5AX07</accession>
<proteinExistence type="predicted"/>